<feature type="signal peptide" evidence="2">
    <location>
        <begin position="1"/>
        <end position="24"/>
    </location>
</feature>
<dbReference type="AlphaFoldDB" id="A0A6V7XCL4"/>
<feature type="region of interest" description="Disordered" evidence="1">
    <location>
        <begin position="26"/>
        <end position="45"/>
    </location>
</feature>
<evidence type="ECO:0000313" key="4">
    <source>
        <dbReference type="Proteomes" id="UP000580250"/>
    </source>
</evidence>
<evidence type="ECO:0000313" key="3">
    <source>
        <dbReference type="EMBL" id="CAD2196687.1"/>
    </source>
</evidence>
<feature type="chain" id="PRO_5028323332" evidence="2">
    <location>
        <begin position="25"/>
        <end position="147"/>
    </location>
</feature>
<evidence type="ECO:0000256" key="2">
    <source>
        <dbReference type="SAM" id="SignalP"/>
    </source>
</evidence>
<name>A0A6V7XCL4_MELEN</name>
<dbReference type="EMBL" id="CAJEWN010001346">
    <property type="protein sequence ID" value="CAD2196687.1"/>
    <property type="molecule type" value="Genomic_DNA"/>
</dbReference>
<dbReference type="Proteomes" id="UP000580250">
    <property type="component" value="Unassembled WGS sequence"/>
</dbReference>
<sequence>MKSYTFILFVFIFYVSLNLMDCGGKEKQGKKGKSKHVGGSSDHGHVEHHEYAAKYALPEDLPEYLRLKIIGNSPDKDNYYKMLTKAVTNKSLYNLDERALMVRELAKRGNFSMNTPKSFKDEAEIKNYLIESGMIQPTITPRIDDLD</sequence>
<proteinExistence type="predicted"/>
<comment type="caution">
    <text evidence="3">The sequence shown here is derived from an EMBL/GenBank/DDBJ whole genome shotgun (WGS) entry which is preliminary data.</text>
</comment>
<reference evidence="3 4" key="1">
    <citation type="submission" date="2020-08" db="EMBL/GenBank/DDBJ databases">
        <authorList>
            <person name="Koutsovoulos G."/>
            <person name="Danchin GJ E."/>
        </authorList>
    </citation>
    <scope>NUCLEOTIDE SEQUENCE [LARGE SCALE GENOMIC DNA]</scope>
</reference>
<evidence type="ECO:0000256" key="1">
    <source>
        <dbReference type="SAM" id="MobiDB-lite"/>
    </source>
</evidence>
<accession>A0A6V7XCL4</accession>
<protein>
    <submittedName>
        <fullName evidence="3">Uncharacterized protein</fullName>
    </submittedName>
</protein>
<keyword evidence="2" id="KW-0732">Signal</keyword>
<organism evidence="3 4">
    <name type="scientific">Meloidogyne enterolobii</name>
    <name type="common">Root-knot nematode worm</name>
    <name type="synonym">Meloidogyne mayaguensis</name>
    <dbReference type="NCBI Taxonomy" id="390850"/>
    <lineage>
        <taxon>Eukaryota</taxon>
        <taxon>Metazoa</taxon>
        <taxon>Ecdysozoa</taxon>
        <taxon>Nematoda</taxon>
        <taxon>Chromadorea</taxon>
        <taxon>Rhabditida</taxon>
        <taxon>Tylenchina</taxon>
        <taxon>Tylenchomorpha</taxon>
        <taxon>Tylenchoidea</taxon>
        <taxon>Meloidogynidae</taxon>
        <taxon>Meloidogyninae</taxon>
        <taxon>Meloidogyne</taxon>
    </lineage>
</organism>
<gene>
    <name evidence="3" type="ORF">MENT_LOCUS49870</name>
</gene>